<evidence type="ECO:0000256" key="2">
    <source>
        <dbReference type="SAM" id="MobiDB-lite"/>
    </source>
</evidence>
<evidence type="ECO:0000313" key="4">
    <source>
        <dbReference type="Proteomes" id="UP000738431"/>
    </source>
</evidence>
<proteinExistence type="inferred from homology"/>
<evidence type="ECO:0000313" key="3">
    <source>
        <dbReference type="EMBL" id="WRQ88868.1"/>
    </source>
</evidence>
<name>A0ABZ1CC78_9BACT</name>
<protein>
    <submittedName>
        <fullName evidence="3">Creatininase family protein</fullName>
    </submittedName>
</protein>
<dbReference type="InterPro" id="IPR003785">
    <property type="entry name" value="Creatininase/forma_Hydrolase"/>
</dbReference>
<dbReference type="Proteomes" id="UP000738431">
    <property type="component" value="Chromosome"/>
</dbReference>
<dbReference type="Pfam" id="PF02633">
    <property type="entry name" value="Creatininase"/>
    <property type="match status" value="1"/>
</dbReference>
<dbReference type="SUPFAM" id="SSF102215">
    <property type="entry name" value="Creatininase"/>
    <property type="match status" value="1"/>
</dbReference>
<accession>A0ABZ1CC78</accession>
<keyword evidence="4" id="KW-1185">Reference proteome</keyword>
<evidence type="ECO:0000256" key="1">
    <source>
        <dbReference type="ARBA" id="ARBA00024029"/>
    </source>
</evidence>
<comment type="similarity">
    <text evidence="1">Belongs to the creatininase superfamily.</text>
</comment>
<gene>
    <name evidence="3" type="ORF">K1X11_005585</name>
</gene>
<feature type="region of interest" description="Disordered" evidence="2">
    <location>
        <begin position="232"/>
        <end position="253"/>
    </location>
</feature>
<reference evidence="3 4" key="1">
    <citation type="submission" date="2021-08" db="EMBL/GenBank/DDBJ databases">
        <authorList>
            <person name="Zhang D."/>
            <person name="Zhang A."/>
            <person name="Wang L."/>
        </authorList>
    </citation>
    <scope>NUCLEOTIDE SEQUENCE [LARGE SCALE GENOMIC DNA]</scope>
    <source>
        <strain evidence="3 4">WL0086</strain>
    </source>
</reference>
<dbReference type="InterPro" id="IPR024087">
    <property type="entry name" value="Creatininase-like_sf"/>
</dbReference>
<organism evidence="3 4">
    <name type="scientific">Actomonas aquatica</name>
    <dbReference type="NCBI Taxonomy" id="2866162"/>
    <lineage>
        <taxon>Bacteria</taxon>
        <taxon>Pseudomonadati</taxon>
        <taxon>Verrucomicrobiota</taxon>
        <taxon>Opitutia</taxon>
        <taxon>Opitutales</taxon>
        <taxon>Opitutaceae</taxon>
        <taxon>Actomonas</taxon>
    </lineage>
</organism>
<dbReference type="RefSeq" id="WP_221033112.1">
    <property type="nucleotide sequence ID" value="NZ_CP139781.1"/>
</dbReference>
<feature type="compositionally biased region" description="Low complexity" evidence="2">
    <location>
        <begin position="240"/>
        <end position="253"/>
    </location>
</feature>
<reference evidence="3 4" key="2">
    <citation type="submission" date="2023-12" db="EMBL/GenBank/DDBJ databases">
        <title>Description of an unclassified Opitutus bacterium of Verrucomicrobiota.</title>
        <authorList>
            <person name="Zhang D.-F."/>
        </authorList>
    </citation>
    <scope>NUCLEOTIDE SEQUENCE [LARGE SCALE GENOMIC DNA]</scope>
    <source>
        <strain evidence="3 4">WL0086</strain>
    </source>
</reference>
<sequence>MPVAPVSHTPLCVAHDATFWPWHRWPEFAHWPDPASTLVVVPIAGFGEWGLGHGQDVEETVLNHVLRRALELDTPAPHSLLVIPPLRFVFAPNDDSPFALDPPTFHTLLEEVVTSIKASGFRRILLYNASPWNDPLTAAAARDLRIDHELQMFRICLSGLDLGFDAATNPHHRDLQTLLTGLTGAAPRGPAAEGALPLAAATDAATALLDRAATRLAGLLGEIQAWPALPDEGRIPRAVPPAASTSTPTTPSA</sequence>
<dbReference type="Gene3D" id="3.40.50.10310">
    <property type="entry name" value="Creatininase"/>
    <property type="match status" value="1"/>
</dbReference>
<dbReference type="EMBL" id="CP139781">
    <property type="protein sequence ID" value="WRQ88868.1"/>
    <property type="molecule type" value="Genomic_DNA"/>
</dbReference>